<name>A0A9Q3MF79_9HYPH</name>
<dbReference type="GeneID" id="66142844"/>
<dbReference type="EMBL" id="JABDYF010000001">
    <property type="protein sequence ID" value="MBX5088104.1"/>
    <property type="molecule type" value="Genomic_DNA"/>
</dbReference>
<organism evidence="1 3">
    <name type="scientific">Rhizobium lentis</name>
    <dbReference type="NCBI Taxonomy" id="1138194"/>
    <lineage>
        <taxon>Bacteria</taxon>
        <taxon>Pseudomonadati</taxon>
        <taxon>Pseudomonadota</taxon>
        <taxon>Alphaproteobacteria</taxon>
        <taxon>Hyphomicrobiales</taxon>
        <taxon>Rhizobiaceae</taxon>
        <taxon>Rhizobium/Agrobacterium group</taxon>
        <taxon>Rhizobium</taxon>
    </lineage>
</organism>
<dbReference type="EMBL" id="JABDYC010000010">
    <property type="protein sequence ID" value="MBX5025767.1"/>
    <property type="molecule type" value="Genomic_DNA"/>
</dbReference>
<dbReference type="Proteomes" id="UP000749740">
    <property type="component" value="Unassembled WGS sequence"/>
</dbReference>
<dbReference type="Proteomes" id="UP000770629">
    <property type="component" value="Unassembled WGS sequence"/>
</dbReference>
<accession>A0A9Q3MF79</accession>
<proteinExistence type="predicted"/>
<evidence type="ECO:0000313" key="2">
    <source>
        <dbReference type="EMBL" id="MBX5088104.1"/>
    </source>
</evidence>
<dbReference type="RefSeq" id="WP_207244609.1">
    <property type="nucleotide sequence ID" value="NZ_CP071455.1"/>
</dbReference>
<dbReference type="AlphaFoldDB" id="A0A9Q3MF79"/>
<comment type="caution">
    <text evidence="1">The sequence shown here is derived from an EMBL/GenBank/DDBJ whole genome shotgun (WGS) entry which is preliminary data.</text>
</comment>
<keyword evidence="4" id="KW-1185">Reference proteome</keyword>
<protein>
    <submittedName>
        <fullName evidence="1">Uncharacterized protein</fullName>
    </submittedName>
</protein>
<gene>
    <name evidence="2" type="ORF">HJB60_02790</name>
    <name evidence="1" type="ORF">HJB63_24920</name>
</gene>
<evidence type="ECO:0000313" key="3">
    <source>
        <dbReference type="Proteomes" id="UP000749740"/>
    </source>
</evidence>
<reference evidence="1 4" key="1">
    <citation type="submission" date="2020-04" db="EMBL/GenBank/DDBJ databases">
        <title>Global-level population genomics: horizontal gene transfer, symbiosis and evolution in Rhizobia.</title>
        <authorList>
            <person name="Gai Y."/>
        </authorList>
    </citation>
    <scope>NUCLEOTIDE SEQUENCE</scope>
    <source>
        <strain evidence="2 4">BLR33</strain>
        <strain evidence="1">BLR57</strain>
    </source>
</reference>
<evidence type="ECO:0000313" key="4">
    <source>
        <dbReference type="Proteomes" id="UP000770629"/>
    </source>
</evidence>
<sequence>MSVLIASNEQQLPDFRVKREEASYWTISPLTPRAAQWVRANFGQFDSKEDQIVKTNLIGANALIRKARSFGW</sequence>
<evidence type="ECO:0000313" key="1">
    <source>
        <dbReference type="EMBL" id="MBX5025767.1"/>
    </source>
</evidence>